<gene>
    <name evidence="2" type="ORF">D9756_011497</name>
</gene>
<evidence type="ECO:0000256" key="1">
    <source>
        <dbReference type="SAM" id="Phobius"/>
    </source>
</evidence>
<proteinExistence type="predicted"/>
<comment type="caution">
    <text evidence="2">The sequence shown here is derived from an EMBL/GenBank/DDBJ whole genome shotgun (WGS) entry which is preliminary data.</text>
</comment>
<dbReference type="Proteomes" id="UP000559027">
    <property type="component" value="Unassembled WGS sequence"/>
</dbReference>
<dbReference type="EMBL" id="JAACJO010000054">
    <property type="protein sequence ID" value="KAF5344951.1"/>
    <property type="molecule type" value="Genomic_DNA"/>
</dbReference>
<reference evidence="2 3" key="1">
    <citation type="journal article" date="2020" name="ISME J.">
        <title>Uncovering the hidden diversity of litter-decomposition mechanisms in mushroom-forming fungi.</title>
        <authorList>
            <person name="Floudas D."/>
            <person name="Bentzer J."/>
            <person name="Ahren D."/>
            <person name="Johansson T."/>
            <person name="Persson P."/>
            <person name="Tunlid A."/>
        </authorList>
    </citation>
    <scope>NUCLEOTIDE SEQUENCE [LARGE SCALE GENOMIC DNA]</scope>
    <source>
        <strain evidence="2 3">CBS 146.42</strain>
    </source>
</reference>
<dbReference type="AlphaFoldDB" id="A0A8H5FQ25"/>
<keyword evidence="1" id="KW-0472">Membrane</keyword>
<accession>A0A8H5FQ25</accession>
<evidence type="ECO:0000313" key="2">
    <source>
        <dbReference type="EMBL" id="KAF5344951.1"/>
    </source>
</evidence>
<feature type="transmembrane region" description="Helical" evidence="1">
    <location>
        <begin position="70"/>
        <end position="89"/>
    </location>
</feature>
<keyword evidence="1" id="KW-0812">Transmembrane</keyword>
<feature type="transmembrane region" description="Helical" evidence="1">
    <location>
        <begin position="45"/>
        <end position="64"/>
    </location>
</feature>
<sequence>MGHLDRISLRYSLDCSLHLVLYGNARFAQGDYLNTFILTSGCPGLYLYHFMSSSLLAPSAAIAVGTALNAVRTVTTLFAFILIVGRLVYVRHRVTRLMKGTICQPSRDYTSLMGILVESYALAAIVTLGNTISWATYDYRKPAELVFNGVASQTQTIERHLDDYLFSSSLPSAVQKSMESKHRTSTYDLAMDS</sequence>
<protein>
    <submittedName>
        <fullName evidence="2">Uncharacterized protein</fullName>
    </submittedName>
</protein>
<keyword evidence="3" id="KW-1185">Reference proteome</keyword>
<evidence type="ECO:0000313" key="3">
    <source>
        <dbReference type="Proteomes" id="UP000559027"/>
    </source>
</evidence>
<keyword evidence="1" id="KW-1133">Transmembrane helix</keyword>
<name>A0A8H5FQ25_9AGAR</name>
<organism evidence="2 3">
    <name type="scientific">Leucocoprinus leucothites</name>
    <dbReference type="NCBI Taxonomy" id="201217"/>
    <lineage>
        <taxon>Eukaryota</taxon>
        <taxon>Fungi</taxon>
        <taxon>Dikarya</taxon>
        <taxon>Basidiomycota</taxon>
        <taxon>Agaricomycotina</taxon>
        <taxon>Agaricomycetes</taxon>
        <taxon>Agaricomycetidae</taxon>
        <taxon>Agaricales</taxon>
        <taxon>Agaricineae</taxon>
        <taxon>Agaricaceae</taxon>
        <taxon>Leucocoprinus</taxon>
    </lineage>
</organism>